<comment type="caution">
    <text evidence="1">The sequence shown here is derived from an EMBL/GenBank/DDBJ whole genome shotgun (WGS) entry which is preliminary data.</text>
</comment>
<dbReference type="EMBL" id="WNTK01000007">
    <property type="protein sequence ID" value="KAG9480515.1"/>
    <property type="molecule type" value="Genomic_DNA"/>
</dbReference>
<organism evidence="1 2">
    <name type="scientific">Eleutherodactylus coqui</name>
    <name type="common">Puerto Rican coqui</name>
    <dbReference type="NCBI Taxonomy" id="57060"/>
    <lineage>
        <taxon>Eukaryota</taxon>
        <taxon>Metazoa</taxon>
        <taxon>Chordata</taxon>
        <taxon>Craniata</taxon>
        <taxon>Vertebrata</taxon>
        <taxon>Euteleostomi</taxon>
        <taxon>Amphibia</taxon>
        <taxon>Batrachia</taxon>
        <taxon>Anura</taxon>
        <taxon>Neobatrachia</taxon>
        <taxon>Hyloidea</taxon>
        <taxon>Eleutherodactylidae</taxon>
        <taxon>Eleutherodactylinae</taxon>
        <taxon>Eleutherodactylus</taxon>
        <taxon>Eleutherodactylus</taxon>
    </lineage>
</organism>
<name>A0A8J6K6K3_ELECQ</name>
<sequence>MRAHGRTFKHGGGGAPVQPHLQLLGAYSADSRTSGHGGDCSAGCLQRRQTHRAENWRPASNCRRTLVYSGHCTPGSALSP</sequence>
<keyword evidence="2" id="KW-1185">Reference proteome</keyword>
<reference evidence="1" key="1">
    <citation type="thesis" date="2020" institute="ProQuest LLC" country="789 East Eisenhower Parkway, Ann Arbor, MI, USA">
        <title>Comparative Genomics and Chromosome Evolution.</title>
        <authorList>
            <person name="Mudd A.B."/>
        </authorList>
    </citation>
    <scope>NUCLEOTIDE SEQUENCE</scope>
    <source>
        <strain evidence="1">HN-11 Male</strain>
        <tissue evidence="1">Kidney and liver</tissue>
    </source>
</reference>
<dbReference type="AlphaFoldDB" id="A0A8J6K6K3"/>
<evidence type="ECO:0000313" key="1">
    <source>
        <dbReference type="EMBL" id="KAG9480515.1"/>
    </source>
</evidence>
<dbReference type="Proteomes" id="UP000770717">
    <property type="component" value="Unassembled WGS sequence"/>
</dbReference>
<proteinExistence type="predicted"/>
<gene>
    <name evidence="1" type="ORF">GDO78_012140</name>
</gene>
<accession>A0A8J6K6K3</accession>
<protein>
    <submittedName>
        <fullName evidence="1">Uncharacterized protein</fullName>
    </submittedName>
</protein>
<evidence type="ECO:0000313" key="2">
    <source>
        <dbReference type="Proteomes" id="UP000770717"/>
    </source>
</evidence>